<feature type="transmembrane region" description="Helical" evidence="2">
    <location>
        <begin position="54"/>
        <end position="74"/>
    </location>
</feature>
<accession>A0A1R3FW26</accession>
<dbReference type="STRING" id="93759.A0A1R3FW26"/>
<evidence type="ECO:0000313" key="3">
    <source>
        <dbReference type="EMBL" id="OMO50051.1"/>
    </source>
</evidence>
<evidence type="ECO:0000256" key="2">
    <source>
        <dbReference type="SAM" id="Phobius"/>
    </source>
</evidence>
<feature type="transmembrane region" description="Helical" evidence="2">
    <location>
        <begin position="94"/>
        <end position="122"/>
    </location>
</feature>
<dbReference type="AlphaFoldDB" id="A0A1R3FW26"/>
<keyword evidence="2" id="KW-1133">Transmembrane helix</keyword>
<dbReference type="PANTHER" id="PTHR45651">
    <property type="entry name" value="CYCLIC NUCLEOTIDE-GATED ION CHANNEL 15-RELATED-RELATED"/>
    <property type="match status" value="1"/>
</dbReference>
<dbReference type="PANTHER" id="PTHR45651:SF5">
    <property type="entry name" value="CYCLIC NUCLEOTIDE-GATED ION CHANNEL 1"/>
    <property type="match status" value="1"/>
</dbReference>
<gene>
    <name evidence="3" type="ORF">COLO4_38243</name>
</gene>
<dbReference type="GO" id="GO:0034220">
    <property type="term" value="P:monoatomic ion transmembrane transport"/>
    <property type="evidence" value="ECO:0007669"/>
    <property type="project" value="UniProtKB-KW"/>
</dbReference>
<dbReference type="GO" id="GO:0016020">
    <property type="term" value="C:membrane"/>
    <property type="evidence" value="ECO:0007669"/>
    <property type="project" value="UniProtKB-SubCell"/>
</dbReference>
<organism evidence="3 4">
    <name type="scientific">Corchorus olitorius</name>
    <dbReference type="NCBI Taxonomy" id="93759"/>
    <lineage>
        <taxon>Eukaryota</taxon>
        <taxon>Viridiplantae</taxon>
        <taxon>Streptophyta</taxon>
        <taxon>Embryophyta</taxon>
        <taxon>Tracheophyta</taxon>
        <taxon>Spermatophyta</taxon>
        <taxon>Magnoliopsida</taxon>
        <taxon>eudicotyledons</taxon>
        <taxon>Gunneridae</taxon>
        <taxon>Pentapetalae</taxon>
        <taxon>rosids</taxon>
        <taxon>malvids</taxon>
        <taxon>Malvales</taxon>
        <taxon>Malvaceae</taxon>
        <taxon>Grewioideae</taxon>
        <taxon>Apeibeae</taxon>
        <taxon>Corchorus</taxon>
    </lineage>
</organism>
<keyword evidence="1" id="KW-0813">Transport</keyword>
<keyword evidence="2" id="KW-0812">Transmembrane</keyword>
<keyword evidence="4" id="KW-1185">Reference proteome</keyword>
<keyword evidence="2" id="KW-0472">Membrane</keyword>
<sequence>MLNPVEPFSKGWDRLFLLSSVISVSLDPLFFYLPVVNEDKKCLFMDGKLGTVAIILRSVMDGLCIISVACRVFVPPENKRGNPATDAWSMTRSYFPSSFLLVEILAVLPLPQALGALWYFLAIERETACWLRACANTTNAGGSGSGSSLSLGATIYAARFAANALHARKARVAAERVPPILPQKPAEPDVTDEEL</sequence>
<protein>
    <submittedName>
        <fullName evidence="3">Cyclic nucleotide-gated ion channel</fullName>
    </submittedName>
</protein>
<name>A0A1R3FW26_9ROSI</name>
<feature type="transmembrane region" description="Helical" evidence="2">
    <location>
        <begin position="15"/>
        <end position="33"/>
    </location>
</feature>
<dbReference type="EMBL" id="AWUE01024701">
    <property type="protein sequence ID" value="OMO50051.1"/>
    <property type="molecule type" value="Genomic_DNA"/>
</dbReference>
<comment type="caution">
    <text evidence="3">The sequence shown here is derived from an EMBL/GenBank/DDBJ whole genome shotgun (WGS) entry which is preliminary data.</text>
</comment>
<dbReference type="Proteomes" id="UP000187203">
    <property type="component" value="Unassembled WGS sequence"/>
</dbReference>
<evidence type="ECO:0000313" key="4">
    <source>
        <dbReference type="Proteomes" id="UP000187203"/>
    </source>
</evidence>
<reference evidence="4" key="1">
    <citation type="submission" date="2013-09" db="EMBL/GenBank/DDBJ databases">
        <title>Corchorus olitorius genome sequencing.</title>
        <authorList>
            <person name="Alam M."/>
            <person name="Haque M.S."/>
            <person name="Islam M.S."/>
            <person name="Emdad E.M."/>
            <person name="Islam M.M."/>
            <person name="Ahmed B."/>
            <person name="Halim A."/>
            <person name="Hossen Q.M.M."/>
            <person name="Hossain M.Z."/>
            <person name="Ahmed R."/>
            <person name="Khan M.M."/>
            <person name="Islam R."/>
            <person name="Rashid M.M."/>
            <person name="Khan S.A."/>
            <person name="Rahman M.S."/>
            <person name="Alam M."/>
            <person name="Yahiya A.S."/>
            <person name="Khan M.S."/>
            <person name="Azam M.S."/>
            <person name="Haque T."/>
            <person name="Lashkar M.Z.H."/>
            <person name="Akhand A.I."/>
            <person name="Morshed G."/>
            <person name="Roy S."/>
            <person name="Uddin K.S."/>
            <person name="Rabeya T."/>
            <person name="Hossain A.S."/>
            <person name="Chowdhury A."/>
            <person name="Snigdha A.R."/>
            <person name="Mortoza M.S."/>
            <person name="Matin S.A."/>
            <person name="Hoque S.M.E."/>
            <person name="Islam M.K."/>
            <person name="Roy D.K."/>
            <person name="Haider R."/>
            <person name="Moosa M.M."/>
            <person name="Elias S.M."/>
            <person name="Hasan A.M."/>
            <person name="Jahan S."/>
            <person name="Shafiuddin M."/>
            <person name="Mahmood N."/>
            <person name="Shommy N.S."/>
        </authorList>
    </citation>
    <scope>NUCLEOTIDE SEQUENCE [LARGE SCALE GENOMIC DNA]</scope>
    <source>
        <strain evidence="4">cv. O-4</strain>
    </source>
</reference>
<keyword evidence="1" id="KW-0406">Ion transport</keyword>
<evidence type="ECO:0000256" key="1">
    <source>
        <dbReference type="ARBA" id="ARBA00023303"/>
    </source>
</evidence>
<dbReference type="OrthoDB" id="1750584at2759"/>
<keyword evidence="1" id="KW-0407">Ion channel</keyword>
<proteinExistence type="predicted"/>
<dbReference type="GO" id="GO:0030552">
    <property type="term" value="F:cAMP binding"/>
    <property type="evidence" value="ECO:0007669"/>
    <property type="project" value="UniProtKB-KW"/>
</dbReference>